<gene>
    <name evidence="1" type="ORF">FF38_06818</name>
</gene>
<sequence>MRHSELIPQVPSQGLRHFSAIHAKSEGQSVLTTHSGRQLGGAPMAYRCWVTSSEWITSHFQCTTANWIMALFCGHSALTVHSGLQFGGEPIKESRHEHTAKPFDSRHLLLGPHGEGWQGLPGVGGGNFGCGRQLENGSPVYPSLHTQLGTWLTA</sequence>
<name>A0A0L0C9D1_LUCCU</name>
<evidence type="ECO:0000313" key="2">
    <source>
        <dbReference type="Proteomes" id="UP000037069"/>
    </source>
</evidence>
<dbReference type="EMBL" id="JRES01000827">
    <property type="protein sequence ID" value="KNC28034.1"/>
    <property type="molecule type" value="Genomic_DNA"/>
</dbReference>
<reference evidence="1 2" key="1">
    <citation type="journal article" date="2015" name="Nat. Commun.">
        <title>Lucilia cuprina genome unlocks parasitic fly biology to underpin future interventions.</title>
        <authorList>
            <person name="Anstead C.A."/>
            <person name="Korhonen P.K."/>
            <person name="Young N.D."/>
            <person name="Hall R.S."/>
            <person name="Jex A.R."/>
            <person name="Murali S.C."/>
            <person name="Hughes D.S."/>
            <person name="Lee S.F."/>
            <person name="Perry T."/>
            <person name="Stroehlein A.J."/>
            <person name="Ansell B.R."/>
            <person name="Breugelmans B."/>
            <person name="Hofmann A."/>
            <person name="Qu J."/>
            <person name="Dugan S."/>
            <person name="Lee S.L."/>
            <person name="Chao H."/>
            <person name="Dinh H."/>
            <person name="Han Y."/>
            <person name="Doddapaneni H.V."/>
            <person name="Worley K.C."/>
            <person name="Muzny D.M."/>
            <person name="Ioannidis P."/>
            <person name="Waterhouse R.M."/>
            <person name="Zdobnov E.M."/>
            <person name="James P.J."/>
            <person name="Bagnall N.H."/>
            <person name="Kotze A.C."/>
            <person name="Gibbs R.A."/>
            <person name="Richards S."/>
            <person name="Batterham P."/>
            <person name="Gasser R.B."/>
        </authorList>
    </citation>
    <scope>NUCLEOTIDE SEQUENCE [LARGE SCALE GENOMIC DNA]</scope>
    <source>
        <strain evidence="1 2">LS</strain>
        <tissue evidence="1">Full body</tissue>
    </source>
</reference>
<accession>A0A0L0C9D1</accession>
<dbReference type="Proteomes" id="UP000037069">
    <property type="component" value="Unassembled WGS sequence"/>
</dbReference>
<keyword evidence="2" id="KW-1185">Reference proteome</keyword>
<evidence type="ECO:0000313" key="1">
    <source>
        <dbReference type="EMBL" id="KNC28034.1"/>
    </source>
</evidence>
<dbReference type="AlphaFoldDB" id="A0A0L0C9D1"/>
<organism evidence="1 2">
    <name type="scientific">Lucilia cuprina</name>
    <name type="common">Green bottle fly</name>
    <name type="synonym">Australian sheep blowfly</name>
    <dbReference type="NCBI Taxonomy" id="7375"/>
    <lineage>
        <taxon>Eukaryota</taxon>
        <taxon>Metazoa</taxon>
        <taxon>Ecdysozoa</taxon>
        <taxon>Arthropoda</taxon>
        <taxon>Hexapoda</taxon>
        <taxon>Insecta</taxon>
        <taxon>Pterygota</taxon>
        <taxon>Neoptera</taxon>
        <taxon>Endopterygota</taxon>
        <taxon>Diptera</taxon>
        <taxon>Brachycera</taxon>
        <taxon>Muscomorpha</taxon>
        <taxon>Oestroidea</taxon>
        <taxon>Calliphoridae</taxon>
        <taxon>Luciliinae</taxon>
        <taxon>Lucilia</taxon>
    </lineage>
</organism>
<protein>
    <submittedName>
        <fullName evidence="1">Uncharacterized protein</fullName>
    </submittedName>
</protein>
<proteinExistence type="predicted"/>
<comment type="caution">
    <text evidence="1">The sequence shown here is derived from an EMBL/GenBank/DDBJ whole genome shotgun (WGS) entry which is preliminary data.</text>
</comment>